<evidence type="ECO:0000313" key="1">
    <source>
        <dbReference type="EMBL" id="XCB31141.1"/>
    </source>
</evidence>
<dbReference type="EMBL" id="CP132942">
    <property type="protein sequence ID" value="XCB31141.1"/>
    <property type="molecule type" value="Genomic_DNA"/>
</dbReference>
<dbReference type="KEGG" id="tpsc:RBB77_11775"/>
<organism evidence="1">
    <name type="scientific">Tunturiibacter psychrotolerans</name>
    <dbReference type="NCBI Taxonomy" id="3069686"/>
    <lineage>
        <taxon>Bacteria</taxon>
        <taxon>Pseudomonadati</taxon>
        <taxon>Acidobacteriota</taxon>
        <taxon>Terriglobia</taxon>
        <taxon>Terriglobales</taxon>
        <taxon>Acidobacteriaceae</taxon>
        <taxon>Tunturiibacter</taxon>
    </lineage>
</organism>
<dbReference type="AlphaFoldDB" id="A0AAU7ZJF4"/>
<name>A0AAU7ZJF4_9BACT</name>
<dbReference type="Pfam" id="PF08734">
    <property type="entry name" value="GYD"/>
    <property type="match status" value="1"/>
</dbReference>
<dbReference type="RefSeq" id="WP_353061984.1">
    <property type="nucleotide sequence ID" value="NZ_CP132942.1"/>
</dbReference>
<reference evidence="1" key="1">
    <citation type="submission" date="2023-08" db="EMBL/GenBank/DDBJ databases">
        <authorList>
            <person name="Messyasz A."/>
            <person name="Mannisto M.K."/>
            <person name="Kerkhof L.J."/>
            <person name="Haggblom M."/>
        </authorList>
    </citation>
    <scope>NUCLEOTIDE SEQUENCE</scope>
    <source>
        <strain evidence="1">X5P6</strain>
    </source>
</reference>
<proteinExistence type="predicted"/>
<reference evidence="1" key="2">
    <citation type="journal article" date="2024" name="Environ. Microbiol.">
        <title>Genome analysis and description of Tunturibacter gen. nov. expands the diversity of Terriglobia in tundra soils.</title>
        <authorList>
            <person name="Messyasz A."/>
            <person name="Mannisto M.K."/>
            <person name="Kerkhof L.J."/>
            <person name="Haggblom M.M."/>
        </authorList>
    </citation>
    <scope>NUCLEOTIDE SEQUENCE</scope>
    <source>
        <strain evidence="1">X5P6</strain>
    </source>
</reference>
<gene>
    <name evidence="1" type="ORF">RBB77_11775</name>
</gene>
<sequence>MPTYISLGRWTPQGAHTMKESPARLEAAKKAFAADGVKMLHFFLTMGTHDMVIITEAPNDEVMAKAILSTIAKGGITTQTVRAFTEDEYKGLMKGLQL</sequence>
<accession>A0AAU7ZJF4</accession>
<protein>
    <submittedName>
        <fullName evidence="1">GYD domain-containing protein</fullName>
    </submittedName>
</protein>
<dbReference type="InterPro" id="IPR014845">
    <property type="entry name" value="GYD/TTHA1554"/>
</dbReference>